<keyword evidence="1" id="KW-1133">Transmembrane helix</keyword>
<feature type="transmembrane region" description="Helical" evidence="1">
    <location>
        <begin position="30"/>
        <end position="52"/>
    </location>
</feature>
<sequence>MMPVLIIILGLMLFFKTSLQQMSILVLGGLAGLWLIRGLLIILVILIVSFVLKKKFDM</sequence>
<protein>
    <submittedName>
        <fullName evidence="2">Membrane protein</fullName>
    </submittedName>
</protein>
<evidence type="ECO:0000256" key="1">
    <source>
        <dbReference type="SAM" id="Phobius"/>
    </source>
</evidence>
<keyword evidence="1" id="KW-0472">Membrane</keyword>
<gene>
    <name evidence="2" type="ORF">LFUMFP_230015</name>
</gene>
<keyword evidence="3" id="KW-1185">Reference proteome</keyword>
<dbReference type="EMBL" id="OGVC01000016">
    <property type="protein sequence ID" value="SPC38408.1"/>
    <property type="molecule type" value="Genomic_DNA"/>
</dbReference>
<reference evidence="2" key="1">
    <citation type="submission" date="2018-01" db="EMBL/GenBank/DDBJ databases">
        <authorList>
            <person name="Chaillou S."/>
        </authorList>
    </citation>
    <scope>NUCLEOTIDE SEQUENCE [LARGE SCALE GENOMIC DNA]</scope>
    <source>
        <strain evidence="2">MFPC41A2801</strain>
    </source>
</reference>
<dbReference type="AlphaFoldDB" id="A0A2N9DVA9"/>
<proteinExistence type="predicted"/>
<comment type="caution">
    <text evidence="2">The sequence shown here is derived from an EMBL/GenBank/DDBJ whole genome shotgun (WGS) entry which is preliminary data.</text>
</comment>
<evidence type="ECO:0000313" key="3">
    <source>
        <dbReference type="Proteomes" id="UP000238739"/>
    </source>
</evidence>
<name>A0A2N9DVA9_9LACO</name>
<organism evidence="2 3">
    <name type="scientific">Latilactobacillus fuchuensis</name>
    <dbReference type="NCBI Taxonomy" id="164393"/>
    <lineage>
        <taxon>Bacteria</taxon>
        <taxon>Bacillati</taxon>
        <taxon>Bacillota</taxon>
        <taxon>Bacilli</taxon>
        <taxon>Lactobacillales</taxon>
        <taxon>Lactobacillaceae</taxon>
        <taxon>Latilactobacillus</taxon>
    </lineage>
</organism>
<keyword evidence="1" id="KW-0812">Transmembrane</keyword>
<accession>A0A2N9DVA9</accession>
<evidence type="ECO:0000313" key="2">
    <source>
        <dbReference type="EMBL" id="SPC38408.1"/>
    </source>
</evidence>
<dbReference type="Proteomes" id="UP000238739">
    <property type="component" value="Unassembled WGS sequence"/>
</dbReference>